<dbReference type="RefSeq" id="WP_130613284.1">
    <property type="nucleotide sequence ID" value="NZ_SGIU01000002.1"/>
</dbReference>
<gene>
    <name evidence="2" type="ORF">EW142_09625</name>
</gene>
<name>A0A4Q8QF59_9FLAO</name>
<feature type="chain" id="PRO_5020320421" description="Carboxypeptidase-like regulatory domain-containing protein" evidence="1">
    <location>
        <begin position="18"/>
        <end position="299"/>
    </location>
</feature>
<organism evidence="2 3">
    <name type="scientific">Flagellimonas allohymeniacidonis</name>
    <dbReference type="NCBI Taxonomy" id="2517819"/>
    <lineage>
        <taxon>Bacteria</taxon>
        <taxon>Pseudomonadati</taxon>
        <taxon>Bacteroidota</taxon>
        <taxon>Flavobacteriia</taxon>
        <taxon>Flavobacteriales</taxon>
        <taxon>Flavobacteriaceae</taxon>
        <taxon>Flagellimonas</taxon>
    </lineage>
</organism>
<dbReference type="InterPro" id="IPR008969">
    <property type="entry name" value="CarboxyPept-like_regulatory"/>
</dbReference>
<dbReference type="Proteomes" id="UP000291981">
    <property type="component" value="Unassembled WGS sequence"/>
</dbReference>
<accession>A0A4Q8QF59</accession>
<dbReference type="OrthoDB" id="822112at2"/>
<keyword evidence="1" id="KW-0732">Signal</keyword>
<keyword evidence="3" id="KW-1185">Reference proteome</keyword>
<evidence type="ECO:0000313" key="3">
    <source>
        <dbReference type="Proteomes" id="UP000291981"/>
    </source>
</evidence>
<comment type="caution">
    <text evidence="2">The sequence shown here is derived from an EMBL/GenBank/DDBJ whole genome shotgun (WGS) entry which is preliminary data.</text>
</comment>
<protein>
    <recommendedName>
        <fullName evidence="4">Carboxypeptidase-like regulatory domain-containing protein</fullName>
    </recommendedName>
</protein>
<evidence type="ECO:0008006" key="4">
    <source>
        <dbReference type="Google" id="ProtNLM"/>
    </source>
</evidence>
<dbReference type="Gene3D" id="2.60.40.1120">
    <property type="entry name" value="Carboxypeptidase-like, regulatory domain"/>
    <property type="match status" value="1"/>
</dbReference>
<feature type="signal peptide" evidence="1">
    <location>
        <begin position="1"/>
        <end position="17"/>
    </location>
</feature>
<evidence type="ECO:0000256" key="1">
    <source>
        <dbReference type="SAM" id="SignalP"/>
    </source>
</evidence>
<dbReference type="AlphaFoldDB" id="A0A4Q8QF59"/>
<proteinExistence type="predicted"/>
<evidence type="ECO:0000313" key="2">
    <source>
        <dbReference type="EMBL" id="TAI46949.1"/>
    </source>
</evidence>
<dbReference type="SUPFAM" id="SSF49464">
    <property type="entry name" value="Carboxypeptidase regulatory domain-like"/>
    <property type="match status" value="1"/>
</dbReference>
<sequence length="299" mass="33974">MLKNYAFLFFLSLFAFAQSQTTEYSGTVKIKGEDYPLPGANVVVKGTQIGTQTDFDGNFKINVPDSLRVLTFSYLGVKTLDYKLGEERFLEIFLKEDCTICFFDSQQIGFHVQSGILNNPLGGQFEFTSPIMFGRPVLGGSIGYQTNRRENRFLTANLDLKHFYADCGIRIDLKTSLRNLNFDDRIDSNSYSVHGDVSLRGVKLIAGFSNIDFVDVDENKTVRSNGPLVGFGTWIGRPFYTYIDAKTSIYRNLSEYQVEAKYTYKRLSSFIRYTKVGGFNELSLGVGFEFTYYLHKRGK</sequence>
<dbReference type="Pfam" id="PF13715">
    <property type="entry name" value="CarbopepD_reg_2"/>
    <property type="match status" value="1"/>
</dbReference>
<dbReference type="EMBL" id="SGIU01000002">
    <property type="protein sequence ID" value="TAI46949.1"/>
    <property type="molecule type" value="Genomic_DNA"/>
</dbReference>
<reference evidence="2 3" key="1">
    <citation type="submission" date="2019-02" db="EMBL/GenBank/DDBJ databases">
        <title>Draft genome sequence of Muricauda sp. 176CP4-71.</title>
        <authorList>
            <person name="Park J.-S."/>
        </authorList>
    </citation>
    <scope>NUCLEOTIDE SEQUENCE [LARGE SCALE GENOMIC DNA]</scope>
    <source>
        <strain evidence="2 3">176CP4-71</strain>
    </source>
</reference>